<proteinExistence type="predicted"/>
<gene>
    <name evidence="2" type="ORF">FHU33_3337</name>
</gene>
<dbReference type="EMBL" id="VFQE01000001">
    <property type="protein sequence ID" value="TQN43868.1"/>
    <property type="molecule type" value="Genomic_DNA"/>
</dbReference>
<feature type="signal peptide" evidence="1">
    <location>
        <begin position="1"/>
        <end position="22"/>
    </location>
</feature>
<keyword evidence="1" id="KW-0732">Signal</keyword>
<evidence type="ECO:0000313" key="3">
    <source>
        <dbReference type="Proteomes" id="UP000319865"/>
    </source>
</evidence>
<dbReference type="OrthoDB" id="5191168at2"/>
<dbReference type="AlphaFoldDB" id="A0A543PIG6"/>
<organism evidence="2 3">
    <name type="scientific">Blastococcus colisei</name>
    <dbReference type="NCBI Taxonomy" id="1564162"/>
    <lineage>
        <taxon>Bacteria</taxon>
        <taxon>Bacillati</taxon>
        <taxon>Actinomycetota</taxon>
        <taxon>Actinomycetes</taxon>
        <taxon>Geodermatophilales</taxon>
        <taxon>Geodermatophilaceae</taxon>
        <taxon>Blastococcus</taxon>
    </lineage>
</organism>
<comment type="caution">
    <text evidence="2">The sequence shown here is derived from an EMBL/GenBank/DDBJ whole genome shotgun (WGS) entry which is preliminary data.</text>
</comment>
<name>A0A543PIG6_9ACTN</name>
<evidence type="ECO:0000256" key="1">
    <source>
        <dbReference type="SAM" id="SignalP"/>
    </source>
</evidence>
<keyword evidence="3" id="KW-1185">Reference proteome</keyword>
<accession>A0A543PIG6</accession>
<sequence>MGTRTAGRVLGAALLTAITVGAAVPAAAATEERIGFASTGLDGTDQRTGRTLHSAFEIFDPPAEQPFGVTDFFVGGAVAGGGEGIVYECTTEDRVPAQLDGLDSAFAVGVLRVDCASPVGLPDRSGYALVGLFWRGRGPVEHHVFERETCTEYLDVRRARVTGRVVLVVPGVALAPLANEDPAENDLRQQRIVC</sequence>
<reference evidence="2 3" key="1">
    <citation type="submission" date="2019-06" db="EMBL/GenBank/DDBJ databases">
        <title>Sequencing the genomes of 1000 actinobacteria strains.</title>
        <authorList>
            <person name="Klenk H.-P."/>
        </authorList>
    </citation>
    <scope>NUCLEOTIDE SEQUENCE [LARGE SCALE GENOMIC DNA]</scope>
    <source>
        <strain evidence="2 3">DSM 46837</strain>
    </source>
</reference>
<dbReference type="RefSeq" id="WP_142026307.1">
    <property type="nucleotide sequence ID" value="NZ_VFQE01000001.1"/>
</dbReference>
<feature type="chain" id="PRO_5039431229" evidence="1">
    <location>
        <begin position="23"/>
        <end position="194"/>
    </location>
</feature>
<evidence type="ECO:0000313" key="2">
    <source>
        <dbReference type="EMBL" id="TQN43868.1"/>
    </source>
</evidence>
<protein>
    <submittedName>
        <fullName evidence="2">Uncharacterized protein</fullName>
    </submittedName>
</protein>
<dbReference type="Proteomes" id="UP000319865">
    <property type="component" value="Unassembled WGS sequence"/>
</dbReference>